<dbReference type="PROSITE" id="PS50994">
    <property type="entry name" value="INTEGRASE"/>
    <property type="match status" value="1"/>
</dbReference>
<sequence length="646" mass="71378">MKKALRCLSKGEWASWRGAQLVIRQVHGRGGKSGARYEVRVDSLPPEIQLRVGAVAPPLGDTSNSSSKAIEAATWWDQFLRPILNLPKGSRERRAAMEARAGVEVCGPQSKWFAPSLRDIERKVSKAEKHGLKGLMRKRRETKSESRLTLTKRWDAATVGLDDVLRAEIARKVRQRIRDLWGGGAAYSVVQRLAGEHLADLTLKAGIGGTFAEIMPACELPKGVVEAGRSARRVHQYRTDIKAWDDQRPRVRLTSAGFAPMELVYGDVHHFDVYVARPDGTLATPKGIAWLDAGTRRMRIDLVLCEPGTAIRNSDVIDSFIHMTQDPHWGMPAKLYLDNGSEYGFAEFLPDALKLAGLDCEDFGRGRALIRATAYNAAAKGILEGSFRVIEQTILSAVPGYIGGDRMNSRRANLGKAPSPFNGTFDDFAHDFVGLLAFYNTKRQTGDLAGRSPEQAYAQAVAAGWQRTDVDELALMTAFSMEATRKVQDGKISVGREWFYCDELARHTGDTVIVRLPKYLCWPAVPVFTTKGALIGIALPDQVYSRLDPAGAAEAARRKGVARDAIRSEAADLNQIDVKAEMITSGRRHSAPPVPASKGTIELGRDRTEIGRRIMESPSERRDRDREEKQAKLMATLERGERVRGL</sequence>
<evidence type="ECO:0000313" key="3">
    <source>
        <dbReference type="EMBL" id="MET3694419.1"/>
    </source>
</evidence>
<evidence type="ECO:0000259" key="2">
    <source>
        <dbReference type="PROSITE" id="PS50994"/>
    </source>
</evidence>
<evidence type="ECO:0000256" key="1">
    <source>
        <dbReference type="SAM" id="MobiDB-lite"/>
    </source>
</evidence>
<protein>
    <recommendedName>
        <fullName evidence="2">Integrase catalytic domain-containing protein</fullName>
    </recommendedName>
</protein>
<dbReference type="EMBL" id="JBEPMM010000014">
    <property type="protein sequence ID" value="MET3694419.1"/>
    <property type="molecule type" value="Genomic_DNA"/>
</dbReference>
<comment type="caution">
    <text evidence="3">The sequence shown here is derived from an EMBL/GenBank/DDBJ whole genome shotgun (WGS) entry which is preliminary data.</text>
</comment>
<dbReference type="InterPro" id="IPR001584">
    <property type="entry name" value="Integrase_cat-core"/>
</dbReference>
<dbReference type="Proteomes" id="UP001549145">
    <property type="component" value="Unassembled WGS sequence"/>
</dbReference>
<reference evidence="3 4" key="1">
    <citation type="submission" date="2024-06" db="EMBL/GenBank/DDBJ databases">
        <title>Genomic Encyclopedia of Type Strains, Phase IV (KMG-IV): sequencing the most valuable type-strain genomes for metagenomic binning, comparative biology and taxonomic classification.</title>
        <authorList>
            <person name="Goeker M."/>
        </authorList>
    </citation>
    <scope>NUCLEOTIDE SEQUENCE [LARGE SCALE GENOMIC DNA]</scope>
    <source>
        <strain evidence="3 4">DSM 21331</strain>
    </source>
</reference>
<name>A0ABV2L990_9HYPH</name>
<accession>A0ABV2L990</accession>
<keyword evidence="4" id="KW-1185">Reference proteome</keyword>
<proteinExistence type="predicted"/>
<organism evidence="3 4">
    <name type="scientific">Methylobacterium goesingense</name>
    <dbReference type="NCBI Taxonomy" id="243690"/>
    <lineage>
        <taxon>Bacteria</taxon>
        <taxon>Pseudomonadati</taxon>
        <taxon>Pseudomonadota</taxon>
        <taxon>Alphaproteobacteria</taxon>
        <taxon>Hyphomicrobiales</taxon>
        <taxon>Methylobacteriaceae</taxon>
        <taxon>Methylobacterium</taxon>
    </lineage>
</organism>
<dbReference type="SUPFAM" id="SSF53098">
    <property type="entry name" value="Ribonuclease H-like"/>
    <property type="match status" value="1"/>
</dbReference>
<feature type="domain" description="Integrase catalytic" evidence="2">
    <location>
        <begin position="256"/>
        <end position="461"/>
    </location>
</feature>
<dbReference type="InterPro" id="IPR036397">
    <property type="entry name" value="RNaseH_sf"/>
</dbReference>
<gene>
    <name evidence="3" type="ORF">ABID43_003981</name>
</gene>
<dbReference type="InterPro" id="IPR012337">
    <property type="entry name" value="RNaseH-like_sf"/>
</dbReference>
<feature type="region of interest" description="Disordered" evidence="1">
    <location>
        <begin position="605"/>
        <end position="628"/>
    </location>
</feature>
<evidence type="ECO:0000313" key="4">
    <source>
        <dbReference type="Proteomes" id="UP001549145"/>
    </source>
</evidence>
<dbReference type="RefSeq" id="WP_238280413.1">
    <property type="nucleotide sequence ID" value="NZ_BPQL01000085.1"/>
</dbReference>
<dbReference type="Gene3D" id="3.30.420.10">
    <property type="entry name" value="Ribonuclease H-like superfamily/Ribonuclease H"/>
    <property type="match status" value="1"/>
</dbReference>